<dbReference type="PANTHER" id="PTHR40050">
    <property type="entry name" value="INNER SPORE COAT PROTEIN H"/>
    <property type="match status" value="1"/>
</dbReference>
<evidence type="ECO:0000256" key="1">
    <source>
        <dbReference type="SAM" id="MobiDB-lite"/>
    </source>
</evidence>
<feature type="transmembrane region" description="Helical" evidence="2">
    <location>
        <begin position="621"/>
        <end position="638"/>
    </location>
</feature>
<proteinExistence type="predicted"/>
<keyword evidence="2" id="KW-0472">Membrane</keyword>
<gene>
    <name evidence="3" type="ORF">A9C19_20260</name>
</gene>
<keyword evidence="4" id="KW-1185">Reference proteome</keyword>
<feature type="transmembrane region" description="Helical" evidence="2">
    <location>
        <begin position="7"/>
        <end position="24"/>
    </location>
</feature>
<name>A0A1L3MXY2_9BACI</name>
<protein>
    <recommendedName>
        <fullName evidence="5">Spore coat protein CotH</fullName>
    </recommendedName>
</protein>
<dbReference type="KEGG" id="bwh:A9C19_20260"/>
<sequence>MKTKRIVSIMLAAILFTIGSIYLVQELQLEKVDSAFSYTEKLFDEDAVSTVEITIEDEEWEDLLANPLEEEYKEASITINGEKVSNVAIRTKGNSSLTSVARDDSERYSLKVDFNYYDSTQSFYGLTKLNLNNNFSDTTQMKEFVSYELMEQMGITAPGHSYMKVMVNGEYYGLMLGVEAIDETFIAKNFNTAQGYLYKPDGTGSDLVYISDDLRDYDGIEVKMNEENIEDSELLSMIKAINDGDGYEEYLNTDELLRYFALNTALVSLDSYQGQLKHNYYLYENEDGEFSILPWDYNMSFGGFNMGGGGGAPMNPNEGNLNESTDQQNEAPAAQEIAPGQLPERPQDNQRQAQGNGQDIEAVLPEGNNQRGGMMASGDLLDEDTINFSIYQPVSGTTLSERPLLNVLVSDETLLAQYESYMEQIATEVLTEENVAAITTKLKELLEPYIESDPSKFFTTEQFLEGVSGANSLPEFAKQRSESIVAQLSGELVVDTDQTTTNSLPDMEGQPGVREQPENGAGPQMNERGRGGMDINSMTDEEFSAFLETLLSGQSPIPLPENFDSMTIDEQKAYLLETMEAGGPPGADMGNGQNNRDQPMNNEASDSKTENSTGEYTQADLYLLLGFLIITVVAILSFRQIGRKI</sequence>
<dbReference type="PANTHER" id="PTHR40050:SF1">
    <property type="entry name" value="INNER SPORE COAT PROTEIN H"/>
    <property type="match status" value="1"/>
</dbReference>
<feature type="compositionally biased region" description="Polar residues" evidence="1">
    <location>
        <begin position="591"/>
        <end position="612"/>
    </location>
</feature>
<dbReference type="EMBL" id="CP016020">
    <property type="protein sequence ID" value="APH07195.1"/>
    <property type="molecule type" value="Genomic_DNA"/>
</dbReference>
<dbReference type="Proteomes" id="UP000181936">
    <property type="component" value="Chromosome"/>
</dbReference>
<dbReference type="AlphaFoldDB" id="A0A1L3MXY2"/>
<organism evidence="3 4">
    <name type="scientific">Bacillus weihaiensis</name>
    <dbReference type="NCBI Taxonomy" id="1547283"/>
    <lineage>
        <taxon>Bacteria</taxon>
        <taxon>Bacillati</taxon>
        <taxon>Bacillota</taxon>
        <taxon>Bacilli</taxon>
        <taxon>Bacillales</taxon>
        <taxon>Bacillaceae</taxon>
        <taxon>Bacillus</taxon>
    </lineage>
</organism>
<evidence type="ECO:0000313" key="3">
    <source>
        <dbReference type="EMBL" id="APH07195.1"/>
    </source>
</evidence>
<feature type="region of interest" description="Disordered" evidence="1">
    <location>
        <begin position="580"/>
        <end position="612"/>
    </location>
</feature>
<accession>A0A1L3MXY2</accession>
<dbReference type="Pfam" id="PF08757">
    <property type="entry name" value="CotH"/>
    <property type="match status" value="2"/>
</dbReference>
<evidence type="ECO:0000313" key="4">
    <source>
        <dbReference type="Proteomes" id="UP000181936"/>
    </source>
</evidence>
<feature type="compositionally biased region" description="Polar residues" evidence="1">
    <location>
        <begin position="321"/>
        <end position="330"/>
    </location>
</feature>
<evidence type="ECO:0008006" key="5">
    <source>
        <dbReference type="Google" id="ProtNLM"/>
    </source>
</evidence>
<dbReference type="STRING" id="1547283.A9C19_20260"/>
<dbReference type="InterPro" id="IPR014867">
    <property type="entry name" value="Spore_coat_CotH_CotH2/3/7"/>
</dbReference>
<reference evidence="3 4" key="1">
    <citation type="journal article" date="2016" name="Sci. Rep.">
        <title>Complete genome sequence and transcriptomic analysis of a novel marine strain Bacillus weihaiensis reveals the mechanism of brown algae degradation.</title>
        <authorList>
            <person name="Zhu Y."/>
            <person name="Chen P."/>
            <person name="Bao Y."/>
            <person name="Men Y."/>
            <person name="Zeng Y."/>
            <person name="Yang J."/>
            <person name="Sun J."/>
            <person name="Sun Y."/>
        </authorList>
    </citation>
    <scope>NUCLEOTIDE SEQUENCE [LARGE SCALE GENOMIC DNA]</scope>
    <source>
        <strain evidence="3 4">Alg07</strain>
    </source>
</reference>
<keyword evidence="2" id="KW-1133">Transmembrane helix</keyword>
<evidence type="ECO:0000256" key="2">
    <source>
        <dbReference type="SAM" id="Phobius"/>
    </source>
</evidence>
<keyword evidence="2" id="KW-0812">Transmembrane</keyword>
<feature type="region of interest" description="Disordered" evidence="1">
    <location>
        <begin position="497"/>
        <end position="530"/>
    </location>
</feature>
<feature type="region of interest" description="Disordered" evidence="1">
    <location>
        <begin position="310"/>
        <end position="333"/>
    </location>
</feature>